<dbReference type="RefSeq" id="WP_204031502.1">
    <property type="nucleotide sequence ID" value="NZ_BOOW01000045.1"/>
</dbReference>
<organism evidence="1 2">
    <name type="scientific">Sinosporangium siamense</name>
    <dbReference type="NCBI Taxonomy" id="1367973"/>
    <lineage>
        <taxon>Bacteria</taxon>
        <taxon>Bacillati</taxon>
        <taxon>Actinomycetota</taxon>
        <taxon>Actinomycetes</taxon>
        <taxon>Streptosporangiales</taxon>
        <taxon>Streptosporangiaceae</taxon>
        <taxon>Sinosporangium</taxon>
    </lineage>
</organism>
<comment type="caution">
    <text evidence="1">The sequence shown here is derived from an EMBL/GenBank/DDBJ whole genome shotgun (WGS) entry which is preliminary data.</text>
</comment>
<accession>A0A919RNP7</accession>
<dbReference type="AlphaFoldDB" id="A0A919RNP7"/>
<dbReference type="EMBL" id="BOOW01000045">
    <property type="protein sequence ID" value="GII96507.1"/>
    <property type="molecule type" value="Genomic_DNA"/>
</dbReference>
<proteinExistence type="predicted"/>
<evidence type="ECO:0000313" key="2">
    <source>
        <dbReference type="Proteomes" id="UP000606172"/>
    </source>
</evidence>
<gene>
    <name evidence="1" type="ORF">Ssi02_67380</name>
</gene>
<name>A0A919RNP7_9ACTN</name>
<protein>
    <submittedName>
        <fullName evidence="1">Uncharacterized protein</fullName>
    </submittedName>
</protein>
<reference evidence="1" key="1">
    <citation type="submission" date="2021-01" db="EMBL/GenBank/DDBJ databases">
        <title>Whole genome shotgun sequence of Sinosporangium siamense NBRC 109515.</title>
        <authorList>
            <person name="Komaki H."/>
            <person name="Tamura T."/>
        </authorList>
    </citation>
    <scope>NUCLEOTIDE SEQUENCE</scope>
    <source>
        <strain evidence="1">NBRC 109515</strain>
    </source>
</reference>
<keyword evidence="2" id="KW-1185">Reference proteome</keyword>
<dbReference type="Proteomes" id="UP000606172">
    <property type="component" value="Unassembled WGS sequence"/>
</dbReference>
<evidence type="ECO:0000313" key="1">
    <source>
        <dbReference type="EMBL" id="GII96507.1"/>
    </source>
</evidence>
<sequence>MTTYSPDPSNVAAYLVVALKRLSAPCEEQVSILEGIGVPVDELALDFDSAVHTLWVLSEAGLITGELVAPLNEINGLLSAISGEENASYWTVAALCHEDVWNEVRQRSQDVLRVMSENEALAAVVDGVEADDPRY</sequence>